<dbReference type="InterPro" id="IPR023214">
    <property type="entry name" value="HAD_sf"/>
</dbReference>
<dbReference type="InterPro" id="IPR023198">
    <property type="entry name" value="PGP-like_dom2"/>
</dbReference>
<dbReference type="Pfam" id="PF13419">
    <property type="entry name" value="HAD_2"/>
    <property type="match status" value="1"/>
</dbReference>
<dbReference type="SFLD" id="SFLDS00003">
    <property type="entry name" value="Haloacid_Dehalogenase"/>
    <property type="match status" value="1"/>
</dbReference>
<dbReference type="EMBL" id="CP009286">
    <property type="protein sequence ID" value="AIQ64517.1"/>
    <property type="molecule type" value="Genomic_DNA"/>
</dbReference>
<dbReference type="NCBIfam" id="TIGR01549">
    <property type="entry name" value="HAD-SF-IA-v1"/>
    <property type="match status" value="1"/>
</dbReference>
<dbReference type="SUPFAM" id="SSF56784">
    <property type="entry name" value="HAD-like"/>
    <property type="match status" value="1"/>
</dbReference>
<name>A0A089LUE6_9BACL</name>
<dbReference type="InterPro" id="IPR006439">
    <property type="entry name" value="HAD-SF_hydro_IA"/>
</dbReference>
<dbReference type="Proteomes" id="UP000029507">
    <property type="component" value="Chromosome"/>
</dbReference>
<dbReference type="STRING" id="169760.PSTEL_16840"/>
<dbReference type="PANTHER" id="PTHR43434">
    <property type="entry name" value="PHOSPHOGLYCOLATE PHOSPHATASE"/>
    <property type="match status" value="1"/>
</dbReference>
<protein>
    <recommendedName>
        <fullName evidence="3">HAD family hydrolase</fullName>
    </recommendedName>
</protein>
<dbReference type="GO" id="GO:0008967">
    <property type="term" value="F:phosphoglycolate phosphatase activity"/>
    <property type="evidence" value="ECO:0007669"/>
    <property type="project" value="TreeGrafter"/>
</dbReference>
<accession>A0A089LUE6</accession>
<dbReference type="InterPro" id="IPR036412">
    <property type="entry name" value="HAD-like_sf"/>
</dbReference>
<dbReference type="RefSeq" id="WP_038696859.1">
    <property type="nucleotide sequence ID" value="NZ_CP009286.1"/>
</dbReference>
<dbReference type="GO" id="GO:0006281">
    <property type="term" value="P:DNA repair"/>
    <property type="evidence" value="ECO:0007669"/>
    <property type="project" value="TreeGrafter"/>
</dbReference>
<proteinExistence type="predicted"/>
<dbReference type="InterPro" id="IPR050155">
    <property type="entry name" value="HAD-like_hydrolase_sf"/>
</dbReference>
<dbReference type="KEGG" id="pste:PSTEL_16840"/>
<keyword evidence="2" id="KW-1185">Reference proteome</keyword>
<reference evidence="1 2" key="1">
    <citation type="submission" date="2014-08" db="EMBL/GenBank/DDBJ databases">
        <title>Comparative genomics of the Paenibacillus odorifer group.</title>
        <authorList>
            <person name="den Bakker H.C."/>
            <person name="Tsai Y.-C."/>
            <person name="Martin N."/>
            <person name="Korlach J."/>
            <person name="Wiedmann M."/>
        </authorList>
    </citation>
    <scope>NUCLEOTIDE SEQUENCE [LARGE SCALE GENOMIC DNA]</scope>
    <source>
        <strain evidence="1 2">DSM 14472</strain>
    </source>
</reference>
<evidence type="ECO:0008006" key="3">
    <source>
        <dbReference type="Google" id="ProtNLM"/>
    </source>
</evidence>
<evidence type="ECO:0000313" key="2">
    <source>
        <dbReference type="Proteomes" id="UP000029507"/>
    </source>
</evidence>
<dbReference type="AlphaFoldDB" id="A0A089LUE6"/>
<dbReference type="OrthoDB" id="9792518at2"/>
<dbReference type="SFLD" id="SFLDG01129">
    <property type="entry name" value="C1.5:_HAD__Beta-PGM__Phosphata"/>
    <property type="match status" value="1"/>
</dbReference>
<gene>
    <name evidence="1" type="ORF">PSTEL_16840</name>
</gene>
<dbReference type="InterPro" id="IPR041492">
    <property type="entry name" value="HAD_2"/>
</dbReference>
<dbReference type="Gene3D" id="3.40.50.1000">
    <property type="entry name" value="HAD superfamily/HAD-like"/>
    <property type="match status" value="1"/>
</dbReference>
<sequence>MKAVIFDFDGTVADTLPLCIASFRKAIEPLAGRSLTDGEIIATFGPSEEGTINALIPYFYEEGLNSYLRHYEELHSMCAEPFDGMRELLDFLKEQGIIVALVTGKGEQSCRLSLAFYGMENLFDWIETGSPHGQRKTEGIREVLGRFGLKASETVYVGDAVSDIHSSRAAGVPILSAAWGSYTDIDELSQHEPDEILRTVEELRAYLVGRLNP</sequence>
<dbReference type="PANTHER" id="PTHR43434:SF1">
    <property type="entry name" value="PHOSPHOGLYCOLATE PHOSPHATASE"/>
    <property type="match status" value="1"/>
</dbReference>
<evidence type="ECO:0000313" key="1">
    <source>
        <dbReference type="EMBL" id="AIQ64517.1"/>
    </source>
</evidence>
<organism evidence="1 2">
    <name type="scientific">Paenibacillus stellifer</name>
    <dbReference type="NCBI Taxonomy" id="169760"/>
    <lineage>
        <taxon>Bacteria</taxon>
        <taxon>Bacillati</taxon>
        <taxon>Bacillota</taxon>
        <taxon>Bacilli</taxon>
        <taxon>Bacillales</taxon>
        <taxon>Paenibacillaceae</taxon>
        <taxon>Paenibacillus</taxon>
    </lineage>
</organism>
<dbReference type="GO" id="GO:0005829">
    <property type="term" value="C:cytosol"/>
    <property type="evidence" value="ECO:0007669"/>
    <property type="project" value="TreeGrafter"/>
</dbReference>
<dbReference type="Gene3D" id="1.10.150.240">
    <property type="entry name" value="Putative phosphatase, domain 2"/>
    <property type="match status" value="1"/>
</dbReference>
<dbReference type="HOGENOM" id="CLU_045011_19_3_9"/>